<dbReference type="EMBL" id="UINC01055323">
    <property type="protein sequence ID" value="SVB74064.1"/>
    <property type="molecule type" value="Genomic_DNA"/>
</dbReference>
<dbReference type="AlphaFoldDB" id="A0A382GH91"/>
<gene>
    <name evidence="1" type="ORF">METZ01_LOCUS226918</name>
</gene>
<protein>
    <submittedName>
        <fullName evidence="1">Uncharacterized protein</fullName>
    </submittedName>
</protein>
<dbReference type="InterPro" id="IPR001539">
    <property type="entry name" value="Peptidase_U32"/>
</dbReference>
<dbReference type="InterPro" id="IPR051454">
    <property type="entry name" value="RNA/ubiquinone_mod_enzymes"/>
</dbReference>
<proteinExistence type="predicted"/>
<accession>A0A382GH91</accession>
<name>A0A382GH91_9ZZZZ</name>
<evidence type="ECO:0000313" key="1">
    <source>
        <dbReference type="EMBL" id="SVB74064.1"/>
    </source>
</evidence>
<reference evidence="1" key="1">
    <citation type="submission" date="2018-05" db="EMBL/GenBank/DDBJ databases">
        <authorList>
            <person name="Lanie J.A."/>
            <person name="Ng W.-L."/>
            <person name="Kazmierczak K.M."/>
            <person name="Andrzejewski T.M."/>
            <person name="Davidsen T.M."/>
            <person name="Wayne K.J."/>
            <person name="Tettelin H."/>
            <person name="Glass J.I."/>
            <person name="Rusch D."/>
            <person name="Podicherti R."/>
            <person name="Tsui H.-C.T."/>
            <person name="Winkler M.E."/>
        </authorList>
    </citation>
    <scope>NUCLEOTIDE SEQUENCE</scope>
</reference>
<dbReference type="Pfam" id="PF01136">
    <property type="entry name" value="Peptidase_U32"/>
    <property type="match status" value="1"/>
</dbReference>
<feature type="non-terminal residue" evidence="1">
    <location>
        <position position="332"/>
    </location>
</feature>
<dbReference type="PANTHER" id="PTHR30217">
    <property type="entry name" value="PEPTIDASE U32 FAMILY"/>
    <property type="match status" value="1"/>
</dbReference>
<organism evidence="1">
    <name type="scientific">marine metagenome</name>
    <dbReference type="NCBI Taxonomy" id="408172"/>
    <lineage>
        <taxon>unclassified sequences</taxon>
        <taxon>metagenomes</taxon>
        <taxon>ecological metagenomes</taxon>
    </lineage>
</organism>
<sequence length="332" mass="38301">MLERWKKVGRIALLQWDLLHDEKSFQEAIGVLKELPLEEFYAIRVQDLGAANWLRKHHSNLKLQWIVEGSNHNLKGLLRWSEFLKPQLDRLVLSSEIPESVLKRCFTELPQGCEILGIGRVLLFYSPRHLLSSLNETNEKSPGMLSVSVSTEETPQRKLATIESKHGTFLFYDRDLFLLEHFSRLNDFGLQAFRLDLRHVGMQWLPSIINTDPEDKASITKLKKEWPSKTFQGFFRANRTDKALKRMKNPFRQAGSSRPVAEVLEASKNHHLALLIKQSIRSGVQLWGVTPEGRILELKSNQLTDIQYNHLESAEPDQVVLIPHEKYAVPKT</sequence>